<sequence>MSTLLFVLLLIASGSGADFPEEESCDSSQLKVCVDSIPRTRVGLPRNKEELDAHCLAYNIGMSCMDEWMKRCLPTDGQKIIQRQIAGAQILMRYLCSNGTAVRKEYLREPACLAMVSADWSACVDDLQMAVRDIAERSQQIVYFNRNSEFCCARDEFLACVSHAARACSARAGTVLRRIAWVLAQDVAACSNEPRAHCTAPPPPPARLTAPLLTALYALLFPPLQ</sequence>
<feature type="chain" id="PRO_5008265410" evidence="1">
    <location>
        <begin position="17"/>
        <end position="225"/>
    </location>
</feature>
<protein>
    <submittedName>
        <fullName evidence="2">Uncharacterized protein</fullName>
    </submittedName>
</protein>
<reference evidence="2 3" key="1">
    <citation type="journal article" date="2015" name="Nat. Commun.">
        <title>Outbred genome sequencing and CRISPR/Cas9 gene editing in butterflies.</title>
        <authorList>
            <person name="Li X."/>
            <person name="Fan D."/>
            <person name="Zhang W."/>
            <person name="Liu G."/>
            <person name="Zhang L."/>
            <person name="Zhao L."/>
            <person name="Fang X."/>
            <person name="Chen L."/>
            <person name="Dong Y."/>
            <person name="Chen Y."/>
            <person name="Ding Y."/>
            <person name="Zhao R."/>
            <person name="Feng M."/>
            <person name="Zhu Y."/>
            <person name="Feng Y."/>
            <person name="Jiang X."/>
            <person name="Zhu D."/>
            <person name="Xiang H."/>
            <person name="Feng X."/>
            <person name="Li S."/>
            <person name="Wang J."/>
            <person name="Zhang G."/>
            <person name="Kronforst M.R."/>
            <person name="Wang W."/>
        </authorList>
    </citation>
    <scope>NUCLEOTIDE SEQUENCE [LARGE SCALE GENOMIC DNA]</scope>
    <source>
        <strain evidence="2">Ya'a_city_454_Pm</strain>
        <tissue evidence="2">Whole body</tissue>
    </source>
</reference>
<gene>
    <name evidence="2" type="ORF">RR48_07400</name>
</gene>
<dbReference type="PANTHER" id="PTHR33964:SF2">
    <property type="entry name" value="IP09356P"/>
    <property type="match status" value="1"/>
</dbReference>
<dbReference type="Proteomes" id="UP000053240">
    <property type="component" value="Unassembled WGS sequence"/>
</dbReference>
<keyword evidence="3" id="KW-1185">Reference proteome</keyword>
<dbReference type="AlphaFoldDB" id="A0A194RUI6"/>
<dbReference type="InParanoid" id="A0A194RUI6"/>
<keyword evidence="1" id="KW-0732">Signal</keyword>
<dbReference type="STRING" id="76193.A0A194RUI6"/>
<accession>A0A194RUI6</accession>
<evidence type="ECO:0000256" key="1">
    <source>
        <dbReference type="SAM" id="SignalP"/>
    </source>
</evidence>
<dbReference type="PANTHER" id="PTHR33964">
    <property type="entry name" value="RE45066P-RELATED"/>
    <property type="match status" value="1"/>
</dbReference>
<dbReference type="EMBL" id="KQ459833">
    <property type="protein sequence ID" value="KPJ19801.1"/>
    <property type="molecule type" value="Genomic_DNA"/>
</dbReference>
<evidence type="ECO:0000313" key="2">
    <source>
        <dbReference type="EMBL" id="KPJ19801.1"/>
    </source>
</evidence>
<name>A0A194RUI6_PAPMA</name>
<organism evidence="2 3">
    <name type="scientific">Papilio machaon</name>
    <name type="common">Old World swallowtail butterfly</name>
    <dbReference type="NCBI Taxonomy" id="76193"/>
    <lineage>
        <taxon>Eukaryota</taxon>
        <taxon>Metazoa</taxon>
        <taxon>Ecdysozoa</taxon>
        <taxon>Arthropoda</taxon>
        <taxon>Hexapoda</taxon>
        <taxon>Insecta</taxon>
        <taxon>Pterygota</taxon>
        <taxon>Neoptera</taxon>
        <taxon>Endopterygota</taxon>
        <taxon>Lepidoptera</taxon>
        <taxon>Glossata</taxon>
        <taxon>Ditrysia</taxon>
        <taxon>Papilionoidea</taxon>
        <taxon>Papilionidae</taxon>
        <taxon>Papilioninae</taxon>
        <taxon>Papilio</taxon>
    </lineage>
</organism>
<feature type="signal peptide" evidence="1">
    <location>
        <begin position="1"/>
        <end position="16"/>
    </location>
</feature>
<evidence type="ECO:0000313" key="3">
    <source>
        <dbReference type="Proteomes" id="UP000053240"/>
    </source>
</evidence>
<proteinExistence type="predicted"/>